<dbReference type="InterPro" id="IPR050469">
    <property type="entry name" value="Diguanylate_Cyclase"/>
</dbReference>
<dbReference type="CDD" id="cd01949">
    <property type="entry name" value="GGDEF"/>
    <property type="match status" value="1"/>
</dbReference>
<dbReference type="InterPro" id="IPR043128">
    <property type="entry name" value="Rev_trsase/Diguanyl_cyclase"/>
</dbReference>
<comment type="catalytic activity">
    <reaction evidence="5">
        <text>2 GTP = 3',3'-c-di-GMP + 2 diphosphate</text>
        <dbReference type="Rhea" id="RHEA:24898"/>
        <dbReference type="ChEBI" id="CHEBI:33019"/>
        <dbReference type="ChEBI" id="CHEBI:37565"/>
        <dbReference type="ChEBI" id="CHEBI:58805"/>
        <dbReference type="EC" id="2.7.7.65"/>
    </reaction>
</comment>
<dbReference type="SUPFAM" id="SSF55073">
    <property type="entry name" value="Nucleotide cyclase"/>
    <property type="match status" value="1"/>
</dbReference>
<dbReference type="InterPro" id="IPR000160">
    <property type="entry name" value="GGDEF_dom"/>
</dbReference>
<dbReference type="EC" id="2.7.7.65" evidence="1"/>
<evidence type="ECO:0000256" key="6">
    <source>
        <dbReference type="SAM" id="Coils"/>
    </source>
</evidence>
<dbReference type="SMART" id="SM00267">
    <property type="entry name" value="GGDEF"/>
    <property type="match status" value="1"/>
</dbReference>
<feature type="coiled-coil region" evidence="6">
    <location>
        <begin position="366"/>
        <end position="393"/>
    </location>
</feature>
<keyword evidence="9" id="KW-1185">Reference proteome</keyword>
<reference evidence="8 9" key="1">
    <citation type="submission" date="2020-08" db="EMBL/GenBank/DDBJ databases">
        <title>Genomic Encyclopedia of Type Strains, Phase IV (KMG-IV): sequencing the most valuable type-strain genomes for metagenomic binning, comparative biology and taxonomic classification.</title>
        <authorList>
            <person name="Goeker M."/>
        </authorList>
    </citation>
    <scope>NUCLEOTIDE SEQUENCE [LARGE SCALE GENOMIC DNA]</scope>
    <source>
        <strain evidence="8 9">DSM 106739</strain>
    </source>
</reference>
<dbReference type="GO" id="GO:0003677">
    <property type="term" value="F:DNA binding"/>
    <property type="evidence" value="ECO:0007669"/>
    <property type="project" value="UniProtKB-KW"/>
</dbReference>
<evidence type="ECO:0000313" key="9">
    <source>
        <dbReference type="Proteomes" id="UP000561045"/>
    </source>
</evidence>
<sequence length="568" mass="62771">MAANDEMALASMSVAAERGLRIPEDLAVVGFDDLLSLHHSGPPLSTVRQPMQEQAELAIEVLLARLRGETVSETYTVPTRLVLRQTCGCLGERSAPAGTSTLAVSRDGETVPIADLLNAAAVQDEQRSAYRNHLARLNATLFEDDAKAFEDCVSEVAANCLTQYGDLSPLQALLFVMHRRLFEEGTLSRQELQRFGERLQHGQILISNAYALDQVRITFASKFSDTQFIGQLRARVSSFELEQTLNLIEGAIARLGLRSCHVGLYDSPVSFGDIRHSEPPASAHLIFSVVDGARQNSGSAPSFPATHLVPGELFHGSDFEVMGLFPVCQLNHHFGYLALDITSPPTTRLETIIEEISATLCGALVAAELARARDLLRNDLENASLNNRRLADLAERDELTGLYNRRGFFNQARSVMTSDEGRPLIVFFADLDRLKYINDTFGHKEGDFAIRMAAQILAKAFRTGDIVSRMGGDEFVILGVECPTFAMERIRNRIYKMFDTFNACSGKPYPLGCSIGFYEIPENAATLLETVISQADAYLYEEKARRKALRGAEAGETRTTDRRHPPHR</sequence>
<feature type="domain" description="GGDEF" evidence="7">
    <location>
        <begin position="422"/>
        <end position="554"/>
    </location>
</feature>
<protein>
    <recommendedName>
        <fullName evidence="1">diguanylate cyclase</fullName>
        <ecNumber evidence="1">2.7.7.65</ecNumber>
    </recommendedName>
</protein>
<dbReference type="PANTHER" id="PTHR45138:SF9">
    <property type="entry name" value="DIGUANYLATE CYCLASE DGCM-RELATED"/>
    <property type="match status" value="1"/>
</dbReference>
<dbReference type="Pfam" id="PF00990">
    <property type="entry name" value="GGDEF"/>
    <property type="match status" value="1"/>
</dbReference>
<dbReference type="AlphaFoldDB" id="A0A840BMV0"/>
<dbReference type="InterPro" id="IPR028082">
    <property type="entry name" value="Peripla_BP_I"/>
</dbReference>
<dbReference type="PROSITE" id="PS50887">
    <property type="entry name" value="GGDEF"/>
    <property type="match status" value="1"/>
</dbReference>
<dbReference type="SUPFAM" id="SSF53822">
    <property type="entry name" value="Periplasmic binding protein-like I"/>
    <property type="match status" value="1"/>
</dbReference>
<evidence type="ECO:0000313" key="8">
    <source>
        <dbReference type="EMBL" id="MBB4012839.1"/>
    </source>
</evidence>
<dbReference type="PANTHER" id="PTHR45138">
    <property type="entry name" value="REGULATORY COMPONENTS OF SENSORY TRANSDUCTION SYSTEM"/>
    <property type="match status" value="1"/>
</dbReference>
<dbReference type="InterPro" id="IPR029787">
    <property type="entry name" value="Nucleotide_cyclase"/>
</dbReference>
<keyword evidence="2" id="KW-0805">Transcription regulation</keyword>
<keyword evidence="4" id="KW-0804">Transcription</keyword>
<gene>
    <name evidence="8" type="ORF">GGR36_002147</name>
</gene>
<evidence type="ECO:0000256" key="3">
    <source>
        <dbReference type="ARBA" id="ARBA00023125"/>
    </source>
</evidence>
<dbReference type="NCBIfam" id="TIGR00254">
    <property type="entry name" value="GGDEF"/>
    <property type="match status" value="1"/>
</dbReference>
<organism evidence="8 9">
    <name type="scientific">Niveibacterium umoris</name>
    <dbReference type="NCBI Taxonomy" id="1193620"/>
    <lineage>
        <taxon>Bacteria</taxon>
        <taxon>Pseudomonadati</taxon>
        <taxon>Pseudomonadota</taxon>
        <taxon>Betaproteobacteria</taxon>
        <taxon>Rhodocyclales</taxon>
        <taxon>Rhodocyclaceae</taxon>
        <taxon>Niveibacterium</taxon>
    </lineage>
</organism>
<dbReference type="Proteomes" id="UP000561045">
    <property type="component" value="Unassembled WGS sequence"/>
</dbReference>
<evidence type="ECO:0000256" key="2">
    <source>
        <dbReference type="ARBA" id="ARBA00023015"/>
    </source>
</evidence>
<dbReference type="Gene3D" id="3.40.50.2300">
    <property type="match status" value="2"/>
</dbReference>
<evidence type="ECO:0000259" key="7">
    <source>
        <dbReference type="PROSITE" id="PS50887"/>
    </source>
</evidence>
<accession>A0A840BMV0</accession>
<dbReference type="EMBL" id="JACIET010000001">
    <property type="protein sequence ID" value="MBB4012839.1"/>
    <property type="molecule type" value="Genomic_DNA"/>
</dbReference>
<keyword evidence="6" id="KW-0175">Coiled coil</keyword>
<dbReference type="GO" id="GO:0052621">
    <property type="term" value="F:diguanylate cyclase activity"/>
    <property type="evidence" value="ECO:0007669"/>
    <property type="project" value="UniProtKB-EC"/>
</dbReference>
<evidence type="ECO:0000256" key="4">
    <source>
        <dbReference type="ARBA" id="ARBA00023163"/>
    </source>
</evidence>
<dbReference type="Gene3D" id="3.30.70.270">
    <property type="match status" value="1"/>
</dbReference>
<comment type="caution">
    <text evidence="8">The sequence shown here is derived from an EMBL/GenBank/DDBJ whole genome shotgun (WGS) entry which is preliminary data.</text>
</comment>
<dbReference type="InterPro" id="IPR046335">
    <property type="entry name" value="LacI/GalR-like_sensor"/>
</dbReference>
<evidence type="ECO:0000256" key="5">
    <source>
        <dbReference type="ARBA" id="ARBA00034247"/>
    </source>
</evidence>
<dbReference type="CDD" id="cd06267">
    <property type="entry name" value="PBP1_LacI_sugar_binding-like"/>
    <property type="match status" value="1"/>
</dbReference>
<proteinExistence type="predicted"/>
<evidence type="ECO:0000256" key="1">
    <source>
        <dbReference type="ARBA" id="ARBA00012528"/>
    </source>
</evidence>
<keyword evidence="3" id="KW-0238">DNA-binding</keyword>
<name>A0A840BMV0_9RHOO</name>
<dbReference type="Pfam" id="PF13377">
    <property type="entry name" value="Peripla_BP_3"/>
    <property type="match status" value="1"/>
</dbReference>